<dbReference type="InterPro" id="IPR024079">
    <property type="entry name" value="MetalloPept_cat_dom_sf"/>
</dbReference>
<feature type="region of interest" description="Disordered" evidence="8">
    <location>
        <begin position="428"/>
        <end position="458"/>
    </location>
</feature>
<dbReference type="GO" id="GO:0005886">
    <property type="term" value="C:plasma membrane"/>
    <property type="evidence" value="ECO:0007669"/>
    <property type="project" value="TreeGrafter"/>
</dbReference>
<reference evidence="11" key="2">
    <citation type="submission" date="2021-09" db="EMBL/GenBank/DDBJ databases">
        <authorList>
            <person name="Jia N."/>
            <person name="Wang J."/>
            <person name="Shi W."/>
            <person name="Du L."/>
            <person name="Sun Y."/>
            <person name="Zhan W."/>
            <person name="Jiang J."/>
            <person name="Wang Q."/>
            <person name="Zhang B."/>
            <person name="Ji P."/>
            <person name="Sakyi L.B."/>
            <person name="Cui X."/>
            <person name="Yuan T."/>
            <person name="Jiang B."/>
            <person name="Yang W."/>
            <person name="Lam T.T.-Y."/>
            <person name="Chang Q."/>
            <person name="Ding S."/>
            <person name="Wang X."/>
            <person name="Zhu J."/>
            <person name="Ruan X."/>
            <person name="Zhao L."/>
            <person name="Wei J."/>
            <person name="Que T."/>
            <person name="Du C."/>
            <person name="Cheng J."/>
            <person name="Dai P."/>
            <person name="Han X."/>
            <person name="Huang E."/>
            <person name="Gao Y."/>
            <person name="Liu J."/>
            <person name="Shao H."/>
            <person name="Ye R."/>
            <person name="Li L."/>
            <person name="Wei W."/>
            <person name="Wang X."/>
            <person name="Wang C."/>
            <person name="Huo Q."/>
            <person name="Li W."/>
            <person name="Guo W."/>
            <person name="Chen H."/>
            <person name="Chen S."/>
            <person name="Zhou L."/>
            <person name="Zhou L."/>
            <person name="Ni X."/>
            <person name="Tian J."/>
            <person name="Zhou Y."/>
            <person name="Sheng Y."/>
            <person name="Liu T."/>
            <person name="Pan Y."/>
            <person name="Xia L."/>
            <person name="Li J."/>
            <person name="Zhao F."/>
            <person name="Cao W."/>
        </authorList>
    </citation>
    <scope>NUCLEOTIDE SEQUENCE</scope>
    <source>
        <strain evidence="11">Rsan-2018</strain>
        <tissue evidence="11">Larvae</tissue>
    </source>
</reference>
<dbReference type="VEuPathDB" id="VectorBase:RSAN_042311"/>
<dbReference type="Gene3D" id="1.10.1380.10">
    <property type="entry name" value="Neutral endopeptidase , domain2"/>
    <property type="match status" value="1"/>
</dbReference>
<dbReference type="InterPro" id="IPR042089">
    <property type="entry name" value="Peptidase_M13_dom_2"/>
</dbReference>
<evidence type="ECO:0008006" key="13">
    <source>
        <dbReference type="Google" id="ProtNLM"/>
    </source>
</evidence>
<dbReference type="AlphaFoldDB" id="A0A9D4TCQ5"/>
<evidence type="ECO:0000256" key="8">
    <source>
        <dbReference type="SAM" id="MobiDB-lite"/>
    </source>
</evidence>
<comment type="cofactor">
    <cofactor evidence="1">
        <name>Zn(2+)</name>
        <dbReference type="ChEBI" id="CHEBI:29105"/>
    </cofactor>
</comment>
<feature type="domain" description="Peptidase M13 N-terminal" evidence="10">
    <location>
        <begin position="521"/>
        <end position="890"/>
    </location>
</feature>
<dbReference type="VEuPathDB" id="VectorBase:RSAN_034931"/>
<feature type="compositionally biased region" description="Pro residues" evidence="8">
    <location>
        <begin position="432"/>
        <end position="452"/>
    </location>
</feature>
<comment type="similarity">
    <text evidence="2">Belongs to the peptidase M13 family.</text>
</comment>
<feature type="region of interest" description="Disordered" evidence="8">
    <location>
        <begin position="308"/>
        <end position="377"/>
    </location>
</feature>
<evidence type="ECO:0000256" key="7">
    <source>
        <dbReference type="ARBA" id="ARBA00023049"/>
    </source>
</evidence>
<protein>
    <recommendedName>
        <fullName evidence="13">Endothelin-converting enzyme 1</fullName>
    </recommendedName>
</protein>
<evidence type="ECO:0000256" key="5">
    <source>
        <dbReference type="ARBA" id="ARBA00022801"/>
    </source>
</evidence>
<dbReference type="InterPro" id="IPR008753">
    <property type="entry name" value="Peptidase_M13_N"/>
</dbReference>
<keyword evidence="4" id="KW-0479">Metal-binding</keyword>
<dbReference type="PANTHER" id="PTHR11733">
    <property type="entry name" value="ZINC METALLOPROTEASE FAMILY M13 NEPRILYSIN-RELATED"/>
    <property type="match status" value="1"/>
</dbReference>
<evidence type="ECO:0000256" key="6">
    <source>
        <dbReference type="ARBA" id="ARBA00022833"/>
    </source>
</evidence>
<proteinExistence type="inferred from homology"/>
<dbReference type="PRINTS" id="PR00786">
    <property type="entry name" value="NEPRILYSIN"/>
</dbReference>
<organism evidence="11 12">
    <name type="scientific">Rhipicephalus sanguineus</name>
    <name type="common">Brown dog tick</name>
    <name type="synonym">Ixodes sanguineus</name>
    <dbReference type="NCBI Taxonomy" id="34632"/>
    <lineage>
        <taxon>Eukaryota</taxon>
        <taxon>Metazoa</taxon>
        <taxon>Ecdysozoa</taxon>
        <taxon>Arthropoda</taxon>
        <taxon>Chelicerata</taxon>
        <taxon>Arachnida</taxon>
        <taxon>Acari</taxon>
        <taxon>Parasitiformes</taxon>
        <taxon>Ixodida</taxon>
        <taxon>Ixodoidea</taxon>
        <taxon>Ixodidae</taxon>
        <taxon>Rhipicephalinae</taxon>
        <taxon>Rhipicephalus</taxon>
        <taxon>Rhipicephalus</taxon>
    </lineage>
</organism>
<evidence type="ECO:0000256" key="3">
    <source>
        <dbReference type="ARBA" id="ARBA00022670"/>
    </source>
</evidence>
<evidence type="ECO:0000313" key="12">
    <source>
        <dbReference type="Proteomes" id="UP000821837"/>
    </source>
</evidence>
<dbReference type="GO" id="GO:0016485">
    <property type="term" value="P:protein processing"/>
    <property type="evidence" value="ECO:0007669"/>
    <property type="project" value="TreeGrafter"/>
</dbReference>
<dbReference type="Proteomes" id="UP000821837">
    <property type="component" value="Unassembled WGS sequence"/>
</dbReference>
<feature type="compositionally biased region" description="Polar residues" evidence="8">
    <location>
        <begin position="339"/>
        <end position="356"/>
    </location>
</feature>
<feature type="compositionally biased region" description="Low complexity" evidence="8">
    <location>
        <begin position="323"/>
        <end position="332"/>
    </location>
</feature>
<keyword evidence="7" id="KW-0482">Metalloprotease</keyword>
<keyword evidence="6" id="KW-0862">Zinc</keyword>
<dbReference type="Pfam" id="PF05649">
    <property type="entry name" value="Peptidase_M13_N"/>
    <property type="match status" value="1"/>
</dbReference>
<dbReference type="SUPFAM" id="SSF55486">
    <property type="entry name" value="Metalloproteases ('zincins'), catalytic domain"/>
    <property type="match status" value="1"/>
</dbReference>
<dbReference type="EMBL" id="JABSTV010000921">
    <property type="protein sequence ID" value="KAH7985439.1"/>
    <property type="molecule type" value="Genomic_DNA"/>
</dbReference>
<sequence>MEVAVEGHTITAEEFQADHWTPVLYKAYASRPASSPKPLPYPNATFEAANPNARNAAHDAAAATGSGTTPARLPPATKETRITVKRSKQLPALPPNAIRVVVRPRGELRLRDIPTPRLTKAVQAELQITLPDDFCLRIHPTNNTFTAATTHSSTAEILKTLTSLTIGDHTYPCVAYVAAPPGATRGVISNAFDDETPTQLYQDLVRRNPEYTILAARRMGKTQSILITFDANEVPHSIKYMGAIHRCTPYRGSPDACTNCRQPGHRYDVCPNPKSNLCPRCGTHLPQEPPCTPKCILCEGSHLTGTGSCKGRNLHQPRKQTKQPETQQQEPVVHGDNFPQLSSGPIQPTQPSQHKQAWTGPLNKDWGPSRSSSKHASFLTATPTLQDALAKSREEAAAAKAEAQAARAEAAALREHIAKLEAQISTLATSYPNPPTPAPTASQPPPPNPPTAPIIANHVNSTSSPHALDWKVAIGLGIIYGVVWILVNPLSQLAFPYCDHPKKCFNYAEELAASLDRRINPCDNMYEHVCGKWDRLHPYPMPGAGGQFRVLQYRILSFLITKLEQSPPNHPVVAVRRSVSAFQNCLNVYEERRDDTKVVLDIFRKYNFEWPSMSLPADFDLLEYLLGMSLEYGFATPVVLGLTADLKTDKRYGLSLEIEAATDMEASMAATRYVKHCITHVAPSVTSDLASAFAERIQKAANDMVTAASAIIPGPRTNQNYTTMAKLVNDVAGHGTVDEWLKVINGHMLPGRTVDMTEPVLTINGSGLLLKAVLDNAKRSSYVDLVLHTGWMTFYNMRAVVSASLLDCTDGGGIQSQIQSATQCLENMAQVSTYALVRLIVDSLDLQPQVNDTLRTWMAVKEATRANFPKLPWMDQSTAAGAIHHVDSLITVLTMPEHLKSDEALEKFYVFLDQNVTQPFVVWLYNTYQRRLQEQKRLMKEDPAVPVHREDIVFSPSDVNAFYAPLLHLMVILPGIMNAPFVPSTEPPAVVTGGVGKLLGHELSHAFDPRFSTLTRTGDKITWWSKDSFAKFLGRLDCVTSLLTNYTSDAVFAKNVLTETFADTAGTEKARLAFGSMELTDGILGYTPEQSFYVASCFLFCSEGAYTWKKTGLYPPMMLRCNLPVHNQERFAEAFSCPVGAALNPQDRCTFHVANEK</sequence>
<dbReference type="GO" id="GO:0004222">
    <property type="term" value="F:metalloendopeptidase activity"/>
    <property type="evidence" value="ECO:0007669"/>
    <property type="project" value="InterPro"/>
</dbReference>
<keyword evidence="5" id="KW-0378">Hydrolase</keyword>
<dbReference type="InterPro" id="IPR018497">
    <property type="entry name" value="Peptidase_M13_C"/>
</dbReference>
<feature type="compositionally biased region" description="Basic residues" evidence="8">
    <location>
        <begin position="312"/>
        <end position="321"/>
    </location>
</feature>
<evidence type="ECO:0000313" key="11">
    <source>
        <dbReference type="EMBL" id="KAH7985439.1"/>
    </source>
</evidence>
<accession>A0A9D4TCQ5</accession>
<reference evidence="11" key="1">
    <citation type="journal article" date="2020" name="Cell">
        <title>Large-Scale Comparative Analyses of Tick Genomes Elucidate Their Genetic Diversity and Vector Capacities.</title>
        <authorList>
            <consortium name="Tick Genome and Microbiome Consortium (TIGMIC)"/>
            <person name="Jia N."/>
            <person name="Wang J."/>
            <person name="Shi W."/>
            <person name="Du L."/>
            <person name="Sun Y."/>
            <person name="Zhan W."/>
            <person name="Jiang J.F."/>
            <person name="Wang Q."/>
            <person name="Zhang B."/>
            <person name="Ji P."/>
            <person name="Bell-Sakyi L."/>
            <person name="Cui X.M."/>
            <person name="Yuan T.T."/>
            <person name="Jiang B.G."/>
            <person name="Yang W.F."/>
            <person name="Lam T.T."/>
            <person name="Chang Q.C."/>
            <person name="Ding S.J."/>
            <person name="Wang X.J."/>
            <person name="Zhu J.G."/>
            <person name="Ruan X.D."/>
            <person name="Zhao L."/>
            <person name="Wei J.T."/>
            <person name="Ye R.Z."/>
            <person name="Que T.C."/>
            <person name="Du C.H."/>
            <person name="Zhou Y.H."/>
            <person name="Cheng J.X."/>
            <person name="Dai P.F."/>
            <person name="Guo W.B."/>
            <person name="Han X.H."/>
            <person name="Huang E.J."/>
            <person name="Li L.F."/>
            <person name="Wei W."/>
            <person name="Gao Y.C."/>
            <person name="Liu J.Z."/>
            <person name="Shao H.Z."/>
            <person name="Wang X."/>
            <person name="Wang C.C."/>
            <person name="Yang T.C."/>
            <person name="Huo Q.B."/>
            <person name="Li W."/>
            <person name="Chen H.Y."/>
            <person name="Chen S.E."/>
            <person name="Zhou L.G."/>
            <person name="Ni X.B."/>
            <person name="Tian J.H."/>
            <person name="Sheng Y."/>
            <person name="Liu T."/>
            <person name="Pan Y.S."/>
            <person name="Xia L.Y."/>
            <person name="Li J."/>
            <person name="Zhao F."/>
            <person name="Cao W.C."/>
        </authorList>
    </citation>
    <scope>NUCLEOTIDE SEQUENCE</scope>
    <source>
        <strain evidence="11">Rsan-2018</strain>
    </source>
</reference>
<dbReference type="InterPro" id="IPR000718">
    <property type="entry name" value="Peptidase_M13"/>
</dbReference>
<keyword evidence="3" id="KW-0645">Protease</keyword>
<comment type="caution">
    <text evidence="11">The sequence shown here is derived from an EMBL/GenBank/DDBJ whole genome shotgun (WGS) entry which is preliminary data.</text>
</comment>
<dbReference type="PROSITE" id="PS51885">
    <property type="entry name" value="NEPRILYSIN"/>
    <property type="match status" value="1"/>
</dbReference>
<dbReference type="GO" id="GO:0046872">
    <property type="term" value="F:metal ion binding"/>
    <property type="evidence" value="ECO:0007669"/>
    <property type="project" value="UniProtKB-KW"/>
</dbReference>
<evidence type="ECO:0000259" key="10">
    <source>
        <dbReference type="Pfam" id="PF05649"/>
    </source>
</evidence>
<evidence type="ECO:0000256" key="2">
    <source>
        <dbReference type="ARBA" id="ARBA00007357"/>
    </source>
</evidence>
<dbReference type="PANTHER" id="PTHR11733:SF241">
    <property type="entry name" value="GH26575P-RELATED"/>
    <property type="match status" value="1"/>
</dbReference>
<gene>
    <name evidence="11" type="ORF">HPB52_025631</name>
</gene>
<name>A0A9D4TCQ5_RHISA</name>
<evidence type="ECO:0000259" key="9">
    <source>
        <dbReference type="Pfam" id="PF01431"/>
    </source>
</evidence>
<dbReference type="Pfam" id="PF01431">
    <property type="entry name" value="Peptidase_M13"/>
    <property type="match status" value="1"/>
</dbReference>
<feature type="domain" description="Peptidase M13 C-terminal" evidence="9">
    <location>
        <begin position="960"/>
        <end position="1150"/>
    </location>
</feature>
<keyword evidence="12" id="KW-1185">Reference proteome</keyword>
<evidence type="ECO:0000256" key="4">
    <source>
        <dbReference type="ARBA" id="ARBA00022723"/>
    </source>
</evidence>
<evidence type="ECO:0000256" key="1">
    <source>
        <dbReference type="ARBA" id="ARBA00001947"/>
    </source>
</evidence>
<feature type="region of interest" description="Disordered" evidence="8">
    <location>
        <begin position="55"/>
        <end position="79"/>
    </location>
</feature>
<dbReference type="Gene3D" id="3.40.390.10">
    <property type="entry name" value="Collagenase (Catalytic Domain)"/>
    <property type="match status" value="1"/>
</dbReference>